<evidence type="ECO:0000256" key="1">
    <source>
        <dbReference type="ARBA" id="ARBA00004752"/>
    </source>
</evidence>
<dbReference type="PANTHER" id="PTHR41533">
    <property type="entry name" value="L,D-TRANSPEPTIDASE HI_1667-RELATED"/>
    <property type="match status" value="1"/>
</dbReference>
<accession>A0A1N6V5P5</accession>
<dbReference type="Proteomes" id="UP000186895">
    <property type="component" value="Unassembled WGS sequence"/>
</dbReference>
<dbReference type="InterPro" id="IPR002477">
    <property type="entry name" value="Peptidoglycan-bd-like"/>
</dbReference>
<dbReference type="PROSITE" id="PS52029">
    <property type="entry name" value="LD_TPASE"/>
    <property type="match status" value="1"/>
</dbReference>
<dbReference type="SUPFAM" id="SSF47090">
    <property type="entry name" value="PGBD-like"/>
    <property type="match status" value="1"/>
</dbReference>
<keyword evidence="6 7" id="KW-0961">Cell wall biogenesis/degradation</keyword>
<evidence type="ECO:0000256" key="3">
    <source>
        <dbReference type="ARBA" id="ARBA00022679"/>
    </source>
</evidence>
<dbReference type="GO" id="GO:0071555">
    <property type="term" value="P:cell wall organization"/>
    <property type="evidence" value="ECO:0007669"/>
    <property type="project" value="UniProtKB-UniRule"/>
</dbReference>
<dbReference type="Gene3D" id="2.40.440.10">
    <property type="entry name" value="L,D-transpeptidase catalytic domain-like"/>
    <property type="match status" value="1"/>
</dbReference>
<evidence type="ECO:0000256" key="6">
    <source>
        <dbReference type="ARBA" id="ARBA00023316"/>
    </source>
</evidence>
<gene>
    <name evidence="9" type="ORF">SAMN05421647_10852</name>
</gene>
<dbReference type="InterPro" id="IPR045380">
    <property type="entry name" value="LD_TPept_scaffold_dom"/>
</dbReference>
<evidence type="ECO:0000256" key="7">
    <source>
        <dbReference type="PROSITE-ProRule" id="PRU01373"/>
    </source>
</evidence>
<dbReference type="Gene3D" id="1.10.101.10">
    <property type="entry name" value="PGBD-like superfamily/PGBD"/>
    <property type="match status" value="1"/>
</dbReference>
<dbReference type="SUPFAM" id="SSF141523">
    <property type="entry name" value="L,D-transpeptidase catalytic domain-like"/>
    <property type="match status" value="1"/>
</dbReference>
<dbReference type="Pfam" id="PF03734">
    <property type="entry name" value="YkuD"/>
    <property type="match status" value="1"/>
</dbReference>
<dbReference type="EMBL" id="FTMN01000008">
    <property type="protein sequence ID" value="SIQ73137.1"/>
    <property type="molecule type" value="Genomic_DNA"/>
</dbReference>
<keyword evidence="10" id="KW-1185">Reference proteome</keyword>
<keyword evidence="3" id="KW-0808">Transferase</keyword>
<dbReference type="AlphaFoldDB" id="A0A1N6V5P5"/>
<keyword evidence="4 7" id="KW-0133">Cell shape</keyword>
<feature type="domain" description="L,D-TPase catalytic" evidence="8">
    <location>
        <begin position="283"/>
        <end position="459"/>
    </location>
</feature>
<dbReference type="GO" id="GO:0004180">
    <property type="term" value="F:carboxypeptidase activity"/>
    <property type="evidence" value="ECO:0007669"/>
    <property type="project" value="UniProtKB-ARBA"/>
</dbReference>
<comment type="pathway">
    <text evidence="1 7">Cell wall biogenesis; peptidoglycan biosynthesis.</text>
</comment>
<name>A0A1N6V5P5_9GAMM</name>
<evidence type="ECO:0000259" key="8">
    <source>
        <dbReference type="PROSITE" id="PS52029"/>
    </source>
</evidence>
<dbReference type="InterPro" id="IPR005490">
    <property type="entry name" value="LD_TPept_cat_dom"/>
</dbReference>
<dbReference type="GO" id="GO:0009252">
    <property type="term" value="P:peptidoglycan biosynthetic process"/>
    <property type="evidence" value="ECO:0007669"/>
    <property type="project" value="UniProtKB-UniPathway"/>
</dbReference>
<dbReference type="Pfam" id="PF20142">
    <property type="entry name" value="Scaffold"/>
    <property type="match status" value="1"/>
</dbReference>
<evidence type="ECO:0000256" key="2">
    <source>
        <dbReference type="ARBA" id="ARBA00005992"/>
    </source>
</evidence>
<proteinExistence type="inferred from homology"/>
<feature type="active site" description="Nucleophile" evidence="7">
    <location>
        <position position="438"/>
    </location>
</feature>
<dbReference type="InterPro" id="IPR052905">
    <property type="entry name" value="LD-transpeptidase_YkuD-like"/>
</dbReference>
<evidence type="ECO:0000256" key="4">
    <source>
        <dbReference type="ARBA" id="ARBA00022960"/>
    </source>
</evidence>
<sequence length="530" mass="60391">MLCLWLLAPAVARTEGLNLPPGSAHLSEQSVDQSDLQTFYQALGGSRVWFDEQGEPFLQRQQQLEAWVMLSYEQGLDPQTYGLKELSAGHLARMGPQREYWLTQQFLKLARDLNGAAQVGSSDSQWHFVNTRLGVAQLAQRLAQGETVDQLLRSLLPLAPEYVRLQTLYRDLLRQQSAYVPELPLPDQLIRPGQRHPVVPQLRRWLIWQHWLAPVSAVDNPEIYDEELVAAVREFQQRNGLKPDGILGPETGAAMQRSVTDRLQQVRANLFRWRALPRQLGNQYVLVRTGAYNLDLVEQGQPIQRHSVITGQPRRPTPSFAASIRRLTFNPYWTVPFRIAVEDLLPKQQVDETYLTGKQIDVLQRSETGQWHEVASSEVDWSGLSRRNFDYLLRQRPGPGNSLGRMRMDMPNPYSIFLHDTPQQHLFDESRRAFSSGCVRVYRIGELAQRLAGEEAIAEGLAQPDRRYLSLPTAIPVYLVYLTTWVDEAGKAYYHPDVYGRDQALQQVLGPIPQAPAAELVKLARNVIKK</sequence>
<keyword evidence="5 7" id="KW-0573">Peptidoglycan synthesis</keyword>
<dbReference type="GO" id="GO:0008360">
    <property type="term" value="P:regulation of cell shape"/>
    <property type="evidence" value="ECO:0007669"/>
    <property type="project" value="UniProtKB-UniRule"/>
</dbReference>
<feature type="active site" description="Proton donor/acceptor" evidence="7">
    <location>
        <position position="419"/>
    </location>
</feature>
<organism evidence="9 10">
    <name type="scientific">Marinobacterium stanieri</name>
    <dbReference type="NCBI Taxonomy" id="49186"/>
    <lineage>
        <taxon>Bacteria</taxon>
        <taxon>Pseudomonadati</taxon>
        <taxon>Pseudomonadota</taxon>
        <taxon>Gammaproteobacteria</taxon>
        <taxon>Oceanospirillales</taxon>
        <taxon>Oceanospirillaceae</taxon>
        <taxon>Marinobacterium</taxon>
    </lineage>
</organism>
<dbReference type="STRING" id="49186.SAMN05421647_10852"/>
<evidence type="ECO:0000313" key="9">
    <source>
        <dbReference type="EMBL" id="SIQ73137.1"/>
    </source>
</evidence>
<dbReference type="InterPro" id="IPR038063">
    <property type="entry name" value="Transpep_catalytic_dom"/>
</dbReference>
<protein>
    <submittedName>
        <fullName evidence="9">Murein L,D-transpeptidase YcbB/YkuD</fullName>
    </submittedName>
</protein>
<dbReference type="Pfam" id="PF01471">
    <property type="entry name" value="PG_binding_1"/>
    <property type="match status" value="1"/>
</dbReference>
<dbReference type="InterPro" id="IPR036366">
    <property type="entry name" value="PGBDSf"/>
</dbReference>
<dbReference type="UniPathway" id="UPA00219"/>
<dbReference type="InterPro" id="IPR036365">
    <property type="entry name" value="PGBD-like_sf"/>
</dbReference>
<dbReference type="CDD" id="cd16913">
    <property type="entry name" value="YkuD_like"/>
    <property type="match status" value="1"/>
</dbReference>
<comment type="similarity">
    <text evidence="2">Belongs to the YkuD family.</text>
</comment>
<dbReference type="GO" id="GO:0016740">
    <property type="term" value="F:transferase activity"/>
    <property type="evidence" value="ECO:0007669"/>
    <property type="project" value="UniProtKB-KW"/>
</dbReference>
<dbReference type="eggNOG" id="COG2989">
    <property type="taxonomic scope" value="Bacteria"/>
</dbReference>
<evidence type="ECO:0000256" key="5">
    <source>
        <dbReference type="ARBA" id="ARBA00022984"/>
    </source>
</evidence>
<evidence type="ECO:0000313" key="10">
    <source>
        <dbReference type="Proteomes" id="UP000186895"/>
    </source>
</evidence>
<dbReference type="PANTHER" id="PTHR41533:SF2">
    <property type="entry name" value="BLR7131 PROTEIN"/>
    <property type="match status" value="1"/>
</dbReference>
<reference evidence="9 10" key="1">
    <citation type="submission" date="2017-01" db="EMBL/GenBank/DDBJ databases">
        <authorList>
            <person name="Mah S.A."/>
            <person name="Swanson W.J."/>
            <person name="Moy G.W."/>
            <person name="Vacquier V.D."/>
        </authorList>
    </citation>
    <scope>NUCLEOTIDE SEQUENCE [LARGE SCALE GENOMIC DNA]</scope>
    <source>
        <strain evidence="9 10">DSM 7027</strain>
    </source>
</reference>